<name>A0A6P1D1K1_9NOCA</name>
<evidence type="ECO:0000313" key="2">
    <source>
        <dbReference type="EMBL" id="NEW43251.1"/>
    </source>
</evidence>
<organism evidence="2 3">
    <name type="scientific">Nocardia cyriacigeorgica</name>
    <dbReference type="NCBI Taxonomy" id="135487"/>
    <lineage>
        <taxon>Bacteria</taxon>
        <taxon>Bacillati</taxon>
        <taxon>Actinomycetota</taxon>
        <taxon>Actinomycetes</taxon>
        <taxon>Mycobacteriales</taxon>
        <taxon>Nocardiaceae</taxon>
        <taxon>Nocardia</taxon>
    </lineage>
</organism>
<feature type="region of interest" description="Disordered" evidence="1">
    <location>
        <begin position="494"/>
        <end position="513"/>
    </location>
</feature>
<dbReference type="InterPro" id="IPR052732">
    <property type="entry name" value="Cell-binding_unc_protein"/>
</dbReference>
<evidence type="ECO:0000256" key="1">
    <source>
        <dbReference type="SAM" id="MobiDB-lite"/>
    </source>
</evidence>
<dbReference type="SUPFAM" id="SSF52540">
    <property type="entry name" value="P-loop containing nucleoside triphosphate hydrolases"/>
    <property type="match status" value="1"/>
</dbReference>
<dbReference type="PANTHER" id="PTHR43883">
    <property type="entry name" value="SLR0207 PROTEIN"/>
    <property type="match status" value="1"/>
</dbReference>
<gene>
    <name evidence="2" type="ORF">GV789_02065</name>
</gene>
<dbReference type="SUPFAM" id="SSF56112">
    <property type="entry name" value="Protein kinase-like (PK-like)"/>
    <property type="match status" value="1"/>
</dbReference>
<dbReference type="EMBL" id="JAAGUZ010000004">
    <property type="protein sequence ID" value="NEW43251.1"/>
    <property type="molecule type" value="Genomic_DNA"/>
</dbReference>
<reference evidence="2 3" key="1">
    <citation type="submission" date="2020-01" db="EMBL/GenBank/DDBJ databases">
        <title>Genetics and antimicrobial susceptibilities of Nocardia species isolated from the soil; a comparison with species isolated from humans.</title>
        <authorList>
            <person name="Carrasco G."/>
            <person name="Monzon S."/>
            <person name="Sansegundo M."/>
            <person name="Garcia E."/>
            <person name="Garrido N."/>
            <person name="Medina M.J."/>
            <person name="Villalon P."/>
            <person name="Ramirez-Arocha A.C."/>
            <person name="Jimenez P."/>
            <person name="Cuesta I."/>
            <person name="Valdezate S."/>
        </authorList>
    </citation>
    <scope>NUCLEOTIDE SEQUENCE [LARGE SCALE GENOMIC DNA]</scope>
    <source>
        <strain evidence="2 3">CNM20110639</strain>
    </source>
</reference>
<sequence length="513" mass="55880">MSTQDTSANTDAQLCETHTGIVILCGDRAYKVKKPITTDFLDFSTPHLRERACARELELNRRLAPDVYLGVGHLTDPVGGPAEPVLIMRRMPAKLRLSTLLTEFGSDTIDLAALTDTLVQFHQSAGRGPEIDRCGRPESVRSRWLPVLNTLRLQPPALVDSAALARVQTQAMRYLDGRAPLFNRRIAEGRIVDGHGDLLAQDIFALPDGFRILDCLDFDDKLRYVDCIDDIAFLAMDLEFLGYPDLGERLLTDYLHTTSDTAPRSLLDHYIAYRALVRAKVDVIRFAQGECAAGERARCHVAIAGAHSDRAAIRLALIGGLPGTGKSTVAQALSEGTGAVLLSSDVVRQEMAAAGELSGASGLYGQGRYSPASKGRVYAELLSRARSRLEAGESVVLDASWIDPEQRRHASALANATAAELVQIRCCCPVEVAEQRIRNRSSSMMSEATVEIAAAMASDDVTWPQARTAPTDQLLEATVAKVLHEWHASAESDRRKRSCATALSRRARAGPDR</sequence>
<comment type="caution">
    <text evidence="2">The sequence shown here is derived from an EMBL/GenBank/DDBJ whole genome shotgun (WGS) entry which is preliminary data.</text>
</comment>
<dbReference type="InterPro" id="IPR027417">
    <property type="entry name" value="P-loop_NTPase"/>
</dbReference>
<dbReference type="InterPro" id="IPR011009">
    <property type="entry name" value="Kinase-like_dom_sf"/>
</dbReference>
<proteinExistence type="predicted"/>
<evidence type="ECO:0000313" key="3">
    <source>
        <dbReference type="Proteomes" id="UP000468928"/>
    </source>
</evidence>
<dbReference type="PANTHER" id="PTHR43883:SF1">
    <property type="entry name" value="GLUCONOKINASE"/>
    <property type="match status" value="1"/>
</dbReference>
<dbReference type="AlphaFoldDB" id="A0A6P1D1K1"/>
<dbReference type="Proteomes" id="UP000468928">
    <property type="component" value="Unassembled WGS sequence"/>
</dbReference>
<protein>
    <submittedName>
        <fullName evidence="2">AAA family ATPase</fullName>
    </submittedName>
</protein>
<dbReference type="Gene3D" id="3.40.50.300">
    <property type="entry name" value="P-loop containing nucleotide triphosphate hydrolases"/>
    <property type="match status" value="1"/>
</dbReference>
<accession>A0A6P1D1K1</accession>
<dbReference type="Pfam" id="PF13671">
    <property type="entry name" value="AAA_33"/>
    <property type="match status" value="1"/>
</dbReference>